<evidence type="ECO:0000256" key="1">
    <source>
        <dbReference type="SAM" id="Phobius"/>
    </source>
</evidence>
<organism evidence="2">
    <name type="scientific">hydrothermal vent metagenome</name>
    <dbReference type="NCBI Taxonomy" id="652676"/>
    <lineage>
        <taxon>unclassified sequences</taxon>
        <taxon>metagenomes</taxon>
        <taxon>ecological metagenomes</taxon>
    </lineage>
</organism>
<dbReference type="EMBL" id="UOFL01000114">
    <property type="protein sequence ID" value="VAW76877.1"/>
    <property type="molecule type" value="Genomic_DNA"/>
</dbReference>
<keyword evidence="1" id="KW-1133">Transmembrane helix</keyword>
<reference evidence="2" key="1">
    <citation type="submission" date="2018-06" db="EMBL/GenBank/DDBJ databases">
        <authorList>
            <person name="Zhirakovskaya E."/>
        </authorList>
    </citation>
    <scope>NUCLEOTIDE SEQUENCE</scope>
</reference>
<keyword evidence="1" id="KW-0472">Membrane</keyword>
<evidence type="ECO:0000313" key="2">
    <source>
        <dbReference type="EMBL" id="VAW76877.1"/>
    </source>
</evidence>
<proteinExistence type="predicted"/>
<evidence type="ECO:0008006" key="3">
    <source>
        <dbReference type="Google" id="ProtNLM"/>
    </source>
</evidence>
<feature type="transmembrane region" description="Helical" evidence="1">
    <location>
        <begin position="37"/>
        <end position="54"/>
    </location>
</feature>
<sequence length="496" mass="57251">MLSRSYRVKRLKILPKILTVKAFGNPMSDKRSLNKVIRTRYISLYFIIMLLILSSCSQKSPEISDKELWKQSTLSKERHKRNEYLIRILAKISNREYRSPRFQFNHYQSLAHAILNRLKYHKNKKTIQSWITHSSPALRHIAINKMAWSKDQSNGAALIKILNTDRVPNLRVDALTAISQLGLKTSSKSIVALLKKSKYIRLEKSLLGTLINTGATDSCDYLYTNIKVSARLTRREFIFLNAYVYLKCENAVKIMSAYLTKGTIDKSKPRRQEQLFQLAYLLKSPIITKELIKYFDKTKNIAALYALIESNEKSALVFAKQIFVSILQSPHYKDNKKSSLISELLRLDKKPLIELVLATVLNIKNENSRQEFIAEIASTVKASGIGSTLYRNVKHRQYIAERLLNAYLVQPVSIRKEIAKILYWFDGYTGKIRLKNIIANENKKKLKCYLLVAYVRIADKSDLNFVMKFNTDNYSLGCQGTAEELINKYKNKKIAN</sequence>
<accession>A0A3B0YMR5</accession>
<gene>
    <name evidence="2" type="ORF">MNBD_GAMMA12-2606</name>
</gene>
<protein>
    <recommendedName>
        <fullName evidence="3">HEAT repeat domain-containing protein</fullName>
    </recommendedName>
</protein>
<dbReference type="AlphaFoldDB" id="A0A3B0YMR5"/>
<keyword evidence="1" id="KW-0812">Transmembrane</keyword>
<name>A0A3B0YMR5_9ZZZZ</name>